<evidence type="ECO:0000313" key="8">
    <source>
        <dbReference type="Proteomes" id="UP000742460"/>
    </source>
</evidence>
<dbReference type="SUPFAM" id="SSF53850">
    <property type="entry name" value="Periplasmic binding protein-like II"/>
    <property type="match status" value="1"/>
</dbReference>
<feature type="signal peptide" evidence="6">
    <location>
        <begin position="1"/>
        <end position="21"/>
    </location>
</feature>
<evidence type="ECO:0000256" key="1">
    <source>
        <dbReference type="ARBA" id="ARBA00004196"/>
    </source>
</evidence>
<reference evidence="7" key="2">
    <citation type="submission" date="2021-09" db="EMBL/GenBank/DDBJ databases">
        <authorList>
            <person name="Gilroy R."/>
        </authorList>
    </citation>
    <scope>NUCLEOTIDE SEQUENCE</scope>
    <source>
        <strain evidence="7">ChiGjej5B5-22894</strain>
    </source>
</reference>
<dbReference type="Pfam" id="PF01547">
    <property type="entry name" value="SBP_bac_1"/>
    <property type="match status" value="1"/>
</dbReference>
<dbReference type="PANTHER" id="PTHR43649:SF31">
    <property type="entry name" value="SN-GLYCEROL-3-PHOSPHATE-BINDING PERIPLASMIC PROTEIN UGPB"/>
    <property type="match status" value="1"/>
</dbReference>
<evidence type="ECO:0000256" key="2">
    <source>
        <dbReference type="ARBA" id="ARBA00008520"/>
    </source>
</evidence>
<accession>A0A921MYU5</accession>
<dbReference type="PANTHER" id="PTHR43649">
    <property type="entry name" value="ARABINOSE-BINDING PROTEIN-RELATED"/>
    <property type="match status" value="1"/>
</dbReference>
<feature type="non-terminal residue" evidence="7">
    <location>
        <position position="343"/>
    </location>
</feature>
<dbReference type="Proteomes" id="UP000742460">
    <property type="component" value="Unassembled WGS sequence"/>
</dbReference>
<evidence type="ECO:0000256" key="3">
    <source>
        <dbReference type="ARBA" id="ARBA00022448"/>
    </source>
</evidence>
<evidence type="ECO:0000256" key="5">
    <source>
        <dbReference type="SAM" id="MobiDB-lite"/>
    </source>
</evidence>
<dbReference type="InterPro" id="IPR050490">
    <property type="entry name" value="Bact_solute-bd_prot1"/>
</dbReference>
<feature type="chain" id="PRO_5036942936" evidence="6">
    <location>
        <begin position="22"/>
        <end position="343"/>
    </location>
</feature>
<sequence>MKRRTILSSLAAAGLLGTAAACSPSSDDGGDSAGGASDAGGSTGGDKGTLTFRLWDQNAVPAYEESFQAFTAESGWNVNIDVVPWGDYWTRLPLDVASGDAADVYWMNSANYVQFKDSEALLDINEIIPDGASQWEQSVVDLYTRDGGLWGVPQIWDSIAVFYNKGLVEEAGVDPEDLVFDPSAETDSLRDAARALTLDGAGLHPGESGFDVDSREQFGFNSQADRQAIIGPMLASNGATWQEDDQYTFASPEGIEAFQYMADLINVENVAPSAADTNENGDFSRDLFTQGKLGLFQSGPYNLLAISEGVADSFEWALAGPVEGPAGAKSLVHGVVAVGNAQA</sequence>
<feature type="region of interest" description="Disordered" evidence="5">
    <location>
        <begin position="24"/>
        <end position="44"/>
    </location>
</feature>
<organism evidence="7 8">
    <name type="scientific">Brachybacterium massiliense</name>
    <dbReference type="NCBI Taxonomy" id="1755098"/>
    <lineage>
        <taxon>Bacteria</taxon>
        <taxon>Bacillati</taxon>
        <taxon>Actinomycetota</taxon>
        <taxon>Actinomycetes</taxon>
        <taxon>Micrococcales</taxon>
        <taxon>Dermabacteraceae</taxon>
        <taxon>Brachybacterium</taxon>
    </lineage>
</organism>
<evidence type="ECO:0000313" key="7">
    <source>
        <dbReference type="EMBL" id="HJG92456.1"/>
    </source>
</evidence>
<dbReference type="EMBL" id="DYUE01000282">
    <property type="protein sequence ID" value="HJG92456.1"/>
    <property type="molecule type" value="Genomic_DNA"/>
</dbReference>
<evidence type="ECO:0000256" key="4">
    <source>
        <dbReference type="ARBA" id="ARBA00022729"/>
    </source>
</evidence>
<feature type="compositionally biased region" description="Gly residues" evidence="5">
    <location>
        <begin position="31"/>
        <end position="44"/>
    </location>
</feature>
<dbReference type="GO" id="GO:0030313">
    <property type="term" value="C:cell envelope"/>
    <property type="evidence" value="ECO:0007669"/>
    <property type="project" value="UniProtKB-SubCell"/>
</dbReference>
<dbReference type="AlphaFoldDB" id="A0A921MYU5"/>
<evidence type="ECO:0000256" key="6">
    <source>
        <dbReference type="SAM" id="SignalP"/>
    </source>
</evidence>
<comment type="caution">
    <text evidence="7">The sequence shown here is derived from an EMBL/GenBank/DDBJ whole genome shotgun (WGS) entry which is preliminary data.</text>
</comment>
<dbReference type="InterPro" id="IPR006059">
    <property type="entry name" value="SBP"/>
</dbReference>
<gene>
    <name evidence="7" type="ORF">K8V81_12120</name>
</gene>
<keyword evidence="4 6" id="KW-0732">Signal</keyword>
<proteinExistence type="inferred from homology"/>
<keyword evidence="3" id="KW-0813">Transport</keyword>
<comment type="similarity">
    <text evidence="2">Belongs to the bacterial solute-binding protein 1 family.</text>
</comment>
<comment type="subcellular location">
    <subcellularLocation>
        <location evidence="1">Cell envelope</location>
    </subcellularLocation>
</comment>
<dbReference type="PROSITE" id="PS51257">
    <property type="entry name" value="PROKAR_LIPOPROTEIN"/>
    <property type="match status" value="1"/>
</dbReference>
<dbReference type="Gene3D" id="3.40.190.10">
    <property type="entry name" value="Periplasmic binding protein-like II"/>
    <property type="match status" value="1"/>
</dbReference>
<protein>
    <submittedName>
        <fullName evidence="7">Extracellular solute-binding protein</fullName>
    </submittedName>
</protein>
<reference evidence="7" key="1">
    <citation type="journal article" date="2021" name="PeerJ">
        <title>Extensive microbial diversity within the chicken gut microbiome revealed by metagenomics and culture.</title>
        <authorList>
            <person name="Gilroy R."/>
            <person name="Ravi A."/>
            <person name="Getino M."/>
            <person name="Pursley I."/>
            <person name="Horton D.L."/>
            <person name="Alikhan N.F."/>
            <person name="Baker D."/>
            <person name="Gharbi K."/>
            <person name="Hall N."/>
            <person name="Watson M."/>
            <person name="Adriaenssens E.M."/>
            <person name="Foster-Nyarko E."/>
            <person name="Jarju S."/>
            <person name="Secka A."/>
            <person name="Antonio M."/>
            <person name="Oren A."/>
            <person name="Chaudhuri R.R."/>
            <person name="La Ragione R."/>
            <person name="Hildebrand F."/>
            <person name="Pallen M.J."/>
        </authorList>
    </citation>
    <scope>NUCLEOTIDE SEQUENCE</scope>
    <source>
        <strain evidence="7">ChiGjej5B5-22894</strain>
    </source>
</reference>
<name>A0A921MYU5_9MICO</name>